<dbReference type="Proteomes" id="UP000034504">
    <property type="component" value="Unassembled WGS sequence"/>
</dbReference>
<evidence type="ECO:0000313" key="1">
    <source>
        <dbReference type="EMBL" id="KKT85140.1"/>
    </source>
</evidence>
<evidence type="ECO:0000313" key="2">
    <source>
        <dbReference type="Proteomes" id="UP000034504"/>
    </source>
</evidence>
<gene>
    <name evidence="1" type="ORF">UW82_C0002G0010</name>
</gene>
<organism evidence="1 2">
    <name type="scientific">candidate division WWE3 bacterium GW2011_GWC2_44_9</name>
    <dbReference type="NCBI Taxonomy" id="1619125"/>
    <lineage>
        <taxon>Bacteria</taxon>
        <taxon>Katanobacteria</taxon>
    </lineage>
</organism>
<dbReference type="AlphaFoldDB" id="A0A0G1KNU3"/>
<name>A0A0G1KNU3_UNCKA</name>
<protein>
    <recommendedName>
        <fullName evidence="3">4Fe-4S ferredoxin-type domain-containing protein</fullName>
    </recommendedName>
</protein>
<reference evidence="1 2" key="1">
    <citation type="journal article" date="2015" name="Nature">
        <title>rRNA introns, odd ribosomes, and small enigmatic genomes across a large radiation of phyla.</title>
        <authorList>
            <person name="Brown C.T."/>
            <person name="Hug L.A."/>
            <person name="Thomas B.C."/>
            <person name="Sharon I."/>
            <person name="Castelle C.J."/>
            <person name="Singh A."/>
            <person name="Wilkins M.J."/>
            <person name="Williams K.H."/>
            <person name="Banfield J.F."/>
        </authorList>
    </citation>
    <scope>NUCLEOTIDE SEQUENCE [LARGE SCALE GENOMIC DNA]</scope>
</reference>
<sequence length="87" mass="10027">MGFSNMAKTIKASYQSRCFGCEMCLMECQRQMKKAGLEGSYIRVLRDAKNGLEFRVYVDPKIRELNIDRIIKVCVRQVLEEVDEDGA</sequence>
<dbReference type="EMBL" id="LCJU01000002">
    <property type="protein sequence ID" value="KKT85140.1"/>
    <property type="molecule type" value="Genomic_DNA"/>
</dbReference>
<comment type="caution">
    <text evidence="1">The sequence shown here is derived from an EMBL/GenBank/DDBJ whole genome shotgun (WGS) entry which is preliminary data.</text>
</comment>
<accession>A0A0G1KNU3</accession>
<evidence type="ECO:0008006" key="3">
    <source>
        <dbReference type="Google" id="ProtNLM"/>
    </source>
</evidence>
<proteinExistence type="predicted"/>